<name>A0A6J7WI79_9CAUD</name>
<accession>A0A6J7WI79</accession>
<evidence type="ECO:0000313" key="1">
    <source>
        <dbReference type="EMBL" id="CAB5217661.1"/>
    </source>
</evidence>
<protein>
    <submittedName>
        <fullName evidence="1">Uncharacterized protein</fullName>
    </submittedName>
</protein>
<gene>
    <name evidence="1" type="ORF">UFOVP207_13</name>
</gene>
<sequence>MKVRELTLEQSTSLQGKIWGFQGQYFNPQLDANGKWFISNEEVNGCTQAQAIGCDAWLLTLPEIDYNPIINDLL</sequence>
<organism evidence="1">
    <name type="scientific">uncultured Caudovirales phage</name>
    <dbReference type="NCBI Taxonomy" id="2100421"/>
    <lineage>
        <taxon>Viruses</taxon>
        <taxon>Duplodnaviria</taxon>
        <taxon>Heunggongvirae</taxon>
        <taxon>Uroviricota</taxon>
        <taxon>Caudoviricetes</taxon>
        <taxon>Peduoviridae</taxon>
        <taxon>Maltschvirus</taxon>
        <taxon>Maltschvirus maltsch</taxon>
    </lineage>
</organism>
<proteinExistence type="predicted"/>
<dbReference type="EMBL" id="LR798256">
    <property type="protein sequence ID" value="CAB5217661.1"/>
    <property type="molecule type" value="Genomic_DNA"/>
</dbReference>
<reference evidence="1" key="1">
    <citation type="submission" date="2020-05" db="EMBL/GenBank/DDBJ databases">
        <authorList>
            <person name="Chiriac C."/>
            <person name="Salcher M."/>
            <person name="Ghai R."/>
            <person name="Kavagutti S V."/>
        </authorList>
    </citation>
    <scope>NUCLEOTIDE SEQUENCE</scope>
</reference>